<dbReference type="InterPro" id="IPR003497">
    <property type="entry name" value="BRO_N_domain"/>
</dbReference>
<dbReference type="Pfam" id="PF02498">
    <property type="entry name" value="Bro-N"/>
    <property type="match status" value="1"/>
</dbReference>
<dbReference type="Pfam" id="PF03374">
    <property type="entry name" value="ANT"/>
    <property type="match status" value="1"/>
</dbReference>
<reference evidence="3" key="1">
    <citation type="submission" date="2016-11" db="EMBL/GenBank/DDBJ databases">
        <authorList>
            <person name="Varghese N."/>
            <person name="Submissions S."/>
        </authorList>
    </citation>
    <scope>NUCLEOTIDE SEQUENCE [LARGE SCALE GENOMIC DNA]</scope>
    <source>
        <strain evidence="3">DSM 17957</strain>
    </source>
</reference>
<dbReference type="EMBL" id="FQZV01000017">
    <property type="protein sequence ID" value="SHJ21150.1"/>
    <property type="molecule type" value="Genomic_DNA"/>
</dbReference>
<keyword evidence="3" id="KW-1185">Reference proteome</keyword>
<dbReference type="InterPro" id="IPR005039">
    <property type="entry name" value="Ant_C"/>
</dbReference>
<dbReference type="RefSeq" id="WP_028309389.1">
    <property type="nucleotide sequence ID" value="NZ_FQZV01000017.1"/>
</dbReference>
<dbReference type="PROSITE" id="PS51750">
    <property type="entry name" value="BRO_N"/>
    <property type="match status" value="1"/>
</dbReference>
<proteinExistence type="predicted"/>
<accession>A0A1M6HFZ9</accession>
<organism evidence="2 3">
    <name type="scientific">Geosporobacter subterraneus DSM 17957</name>
    <dbReference type="NCBI Taxonomy" id="1121919"/>
    <lineage>
        <taxon>Bacteria</taxon>
        <taxon>Bacillati</taxon>
        <taxon>Bacillota</taxon>
        <taxon>Clostridia</taxon>
        <taxon>Peptostreptococcales</taxon>
        <taxon>Thermotaleaceae</taxon>
        <taxon>Geosporobacter</taxon>
    </lineage>
</organism>
<dbReference type="PANTHER" id="PTHR36180">
    <property type="entry name" value="DNA-BINDING PROTEIN-RELATED-RELATED"/>
    <property type="match status" value="1"/>
</dbReference>
<dbReference type="OrthoDB" id="9812611at2"/>
<dbReference type="PANTHER" id="PTHR36180:SF2">
    <property type="entry name" value="BRO FAMILY PROTEIN"/>
    <property type="match status" value="1"/>
</dbReference>
<sequence>MENKLQVFENEEFGKVRVLEIDGQPWFVGKDVADILNYQNTRDALKKHVDEEDKADVAIHDGRQNRNMTIINESGLYSLILSSKLPQAKKFKRWVTSEVLPSIRRHGAYITEEILGKMFQSSEFTSELLDRLLAEREQNTVLREHIEALAPKARYYDLILQSKNAVQVSVIAKDYGMTAVSFNQLLHELGIQFKLGGTWLLYQGLVGKGYTCSRTYHVNEERSVMHTYWTQAGRLFLYKTLKENGIIPLMEDFNAAGL</sequence>
<dbReference type="GO" id="GO:0003677">
    <property type="term" value="F:DNA binding"/>
    <property type="evidence" value="ECO:0007669"/>
    <property type="project" value="InterPro"/>
</dbReference>
<dbReference type="SMART" id="SM01040">
    <property type="entry name" value="Bro-N"/>
    <property type="match status" value="1"/>
</dbReference>
<gene>
    <name evidence="2" type="ORF">SAMN02745975_01539</name>
</gene>
<evidence type="ECO:0000313" key="3">
    <source>
        <dbReference type="Proteomes" id="UP000184536"/>
    </source>
</evidence>
<feature type="domain" description="Bro-N" evidence="1">
    <location>
        <begin position="2"/>
        <end position="107"/>
    </location>
</feature>
<dbReference type="STRING" id="1121919.SAMN02745975_01539"/>
<evidence type="ECO:0000313" key="2">
    <source>
        <dbReference type="EMBL" id="SHJ21150.1"/>
    </source>
</evidence>
<evidence type="ECO:0000259" key="1">
    <source>
        <dbReference type="PROSITE" id="PS51750"/>
    </source>
</evidence>
<protein>
    <submittedName>
        <fullName evidence="2">Phage antirepressor protein KilAC domain-containing protein</fullName>
    </submittedName>
</protein>
<dbReference type="Proteomes" id="UP000184536">
    <property type="component" value="Unassembled WGS sequence"/>
</dbReference>
<dbReference type="AlphaFoldDB" id="A0A1M6HFZ9"/>
<name>A0A1M6HFZ9_9FIRM</name>